<dbReference type="InterPro" id="IPR049883">
    <property type="entry name" value="NOTCH1_EGF-like"/>
</dbReference>
<evidence type="ECO:0000259" key="9">
    <source>
        <dbReference type="PROSITE" id="PS50026"/>
    </source>
</evidence>
<feature type="non-terminal residue" evidence="10">
    <location>
        <position position="1"/>
    </location>
</feature>
<organism evidence="10 11">
    <name type="scientific">Pristionchus mayeri</name>
    <dbReference type="NCBI Taxonomy" id="1317129"/>
    <lineage>
        <taxon>Eukaryota</taxon>
        <taxon>Metazoa</taxon>
        <taxon>Ecdysozoa</taxon>
        <taxon>Nematoda</taxon>
        <taxon>Chromadorea</taxon>
        <taxon>Rhabditida</taxon>
        <taxon>Rhabditina</taxon>
        <taxon>Diplogasteromorpha</taxon>
        <taxon>Diplogasteroidea</taxon>
        <taxon>Neodiplogasteridae</taxon>
        <taxon>Pristionchus</taxon>
    </lineage>
</organism>
<dbReference type="SUPFAM" id="SSF57184">
    <property type="entry name" value="Growth factor receptor domain"/>
    <property type="match status" value="1"/>
</dbReference>
<evidence type="ECO:0000256" key="6">
    <source>
        <dbReference type="ARBA" id="ARBA00023157"/>
    </source>
</evidence>
<evidence type="ECO:0000256" key="1">
    <source>
        <dbReference type="ARBA" id="ARBA00004613"/>
    </source>
</evidence>
<dbReference type="GO" id="GO:0005509">
    <property type="term" value="F:calcium ion binding"/>
    <property type="evidence" value="ECO:0007669"/>
    <property type="project" value="InterPro"/>
</dbReference>
<dbReference type="Proteomes" id="UP001328107">
    <property type="component" value="Unassembled WGS sequence"/>
</dbReference>
<accession>A0AAN5CN11</accession>
<evidence type="ECO:0000256" key="3">
    <source>
        <dbReference type="ARBA" id="ARBA00022536"/>
    </source>
</evidence>
<dbReference type="Gene3D" id="2.10.25.10">
    <property type="entry name" value="Laminin"/>
    <property type="match status" value="3"/>
</dbReference>
<comment type="subcellular location">
    <subcellularLocation>
        <location evidence="1">Secreted</location>
    </subcellularLocation>
</comment>
<dbReference type="PROSITE" id="PS50026">
    <property type="entry name" value="EGF_3"/>
    <property type="match status" value="2"/>
</dbReference>
<dbReference type="InterPro" id="IPR001881">
    <property type="entry name" value="EGF-like_Ca-bd_dom"/>
</dbReference>
<name>A0AAN5CN11_9BILA</name>
<feature type="domain" description="EGF-like" evidence="9">
    <location>
        <begin position="89"/>
        <end position="123"/>
    </location>
</feature>
<evidence type="ECO:0000256" key="4">
    <source>
        <dbReference type="ARBA" id="ARBA00022729"/>
    </source>
</evidence>
<dbReference type="GO" id="GO:0005576">
    <property type="term" value="C:extracellular region"/>
    <property type="evidence" value="ECO:0007669"/>
    <property type="project" value="UniProtKB-SubCell"/>
</dbReference>
<evidence type="ECO:0000313" key="11">
    <source>
        <dbReference type="Proteomes" id="UP001328107"/>
    </source>
</evidence>
<dbReference type="SMART" id="SM00181">
    <property type="entry name" value="EGF"/>
    <property type="match status" value="3"/>
</dbReference>
<reference evidence="11" key="1">
    <citation type="submission" date="2022-10" db="EMBL/GenBank/DDBJ databases">
        <title>Genome assembly of Pristionchus species.</title>
        <authorList>
            <person name="Yoshida K."/>
            <person name="Sommer R.J."/>
        </authorList>
    </citation>
    <scope>NUCLEOTIDE SEQUENCE [LARGE SCALE GENOMIC DNA]</scope>
    <source>
        <strain evidence="11">RS5460</strain>
    </source>
</reference>
<dbReference type="InterPro" id="IPR009030">
    <property type="entry name" value="Growth_fac_rcpt_cys_sf"/>
</dbReference>
<evidence type="ECO:0000313" key="10">
    <source>
        <dbReference type="EMBL" id="GMR47408.1"/>
    </source>
</evidence>
<evidence type="ECO:0000256" key="5">
    <source>
        <dbReference type="ARBA" id="ARBA00022737"/>
    </source>
</evidence>
<evidence type="ECO:0000256" key="8">
    <source>
        <dbReference type="PROSITE-ProRule" id="PRU00076"/>
    </source>
</evidence>
<keyword evidence="3 8" id="KW-0245">EGF-like domain</keyword>
<keyword evidence="4" id="KW-0732">Signal</keyword>
<gene>
    <name evidence="10" type="ORF">PMAYCL1PPCAC_17603</name>
</gene>
<dbReference type="InterPro" id="IPR051145">
    <property type="entry name" value="GAS-SHBG-PROS"/>
</dbReference>
<evidence type="ECO:0000256" key="7">
    <source>
        <dbReference type="ARBA" id="ARBA00023180"/>
    </source>
</evidence>
<keyword evidence="2" id="KW-0964">Secreted</keyword>
<dbReference type="CDD" id="cd00054">
    <property type="entry name" value="EGF_CA"/>
    <property type="match status" value="2"/>
</dbReference>
<dbReference type="PROSITE" id="PS01186">
    <property type="entry name" value="EGF_2"/>
    <property type="match status" value="2"/>
</dbReference>
<dbReference type="PANTHER" id="PTHR24040">
    <property type="entry name" value="LAMININ G-LIKE DOMAIN-CONTAINING PROTEIN"/>
    <property type="match status" value="1"/>
</dbReference>
<keyword evidence="6" id="KW-1015">Disulfide bond</keyword>
<dbReference type="Pfam" id="PF07645">
    <property type="entry name" value="EGF_CA"/>
    <property type="match status" value="2"/>
</dbReference>
<protein>
    <recommendedName>
        <fullName evidence="9">EGF-like domain-containing protein</fullName>
    </recommendedName>
</protein>
<dbReference type="PROSITE" id="PS00010">
    <property type="entry name" value="ASX_HYDROXYL"/>
    <property type="match status" value="2"/>
</dbReference>
<keyword evidence="11" id="KW-1185">Reference proteome</keyword>
<dbReference type="FunFam" id="2.10.25.10:FF:000038">
    <property type="entry name" value="Fibrillin 2"/>
    <property type="match status" value="2"/>
</dbReference>
<dbReference type="InterPro" id="IPR000742">
    <property type="entry name" value="EGF"/>
</dbReference>
<dbReference type="PANTHER" id="PTHR24040:SF16">
    <property type="entry name" value="FIBRILLIN-2-LIKE PROTEIN"/>
    <property type="match status" value="1"/>
</dbReference>
<feature type="domain" description="EGF-like" evidence="9">
    <location>
        <begin position="7"/>
        <end position="48"/>
    </location>
</feature>
<feature type="non-terminal residue" evidence="10">
    <location>
        <position position="123"/>
    </location>
</feature>
<comment type="caution">
    <text evidence="8">Lacks conserved residue(s) required for the propagation of feature annotation.</text>
</comment>
<evidence type="ECO:0000256" key="2">
    <source>
        <dbReference type="ARBA" id="ARBA00022525"/>
    </source>
</evidence>
<dbReference type="SMART" id="SM00179">
    <property type="entry name" value="EGF_CA"/>
    <property type="match status" value="3"/>
</dbReference>
<sequence>QQSECVDINECKTNRSDCHEVAKCTNTIGSYSCVCQEGFEGDPFKGCTPIDKCKSVKCDGTSETCKEVGGKPTCVCKDGFVSAGETCKDVNECLRTPFPCHKFADCEDTVGSYTCICKLGYIG</sequence>
<dbReference type="AlphaFoldDB" id="A0AAN5CN11"/>
<dbReference type="InterPro" id="IPR018097">
    <property type="entry name" value="EGF_Ca-bd_CS"/>
</dbReference>
<dbReference type="InterPro" id="IPR000152">
    <property type="entry name" value="EGF-type_Asp/Asn_hydroxyl_site"/>
</dbReference>
<proteinExistence type="predicted"/>
<keyword evidence="5" id="KW-0677">Repeat</keyword>
<dbReference type="PROSITE" id="PS01187">
    <property type="entry name" value="EGF_CA"/>
    <property type="match status" value="1"/>
</dbReference>
<keyword evidence="7" id="KW-0325">Glycoprotein</keyword>
<comment type="caution">
    <text evidence="10">The sequence shown here is derived from an EMBL/GenBank/DDBJ whole genome shotgun (WGS) entry which is preliminary data.</text>
</comment>
<dbReference type="EMBL" id="BTRK01000004">
    <property type="protein sequence ID" value="GMR47408.1"/>
    <property type="molecule type" value="Genomic_DNA"/>
</dbReference>